<comment type="similarity">
    <text evidence="4 14">Belongs to the cytochrome P450 family.</text>
</comment>
<evidence type="ECO:0000313" key="16">
    <source>
        <dbReference type="Proteomes" id="UP000636479"/>
    </source>
</evidence>
<dbReference type="PRINTS" id="PR00465">
    <property type="entry name" value="EP450IV"/>
</dbReference>
<evidence type="ECO:0000256" key="7">
    <source>
        <dbReference type="ARBA" id="ARBA00022723"/>
    </source>
</evidence>
<dbReference type="GO" id="GO:0016705">
    <property type="term" value="F:oxidoreductase activity, acting on paired donors, with incorporation or reduction of molecular oxygen"/>
    <property type="evidence" value="ECO:0007669"/>
    <property type="project" value="InterPro"/>
</dbReference>
<gene>
    <name evidence="15" type="ORF">MIND_00117700</name>
</gene>
<dbReference type="EMBL" id="JACAZF010000001">
    <property type="protein sequence ID" value="KAF7316004.1"/>
    <property type="molecule type" value="Genomic_DNA"/>
</dbReference>
<reference evidence="15" key="1">
    <citation type="submission" date="2020-05" db="EMBL/GenBank/DDBJ databases">
        <title>Mycena genomes resolve the evolution of fungal bioluminescence.</title>
        <authorList>
            <person name="Tsai I.J."/>
        </authorList>
    </citation>
    <scope>NUCLEOTIDE SEQUENCE</scope>
    <source>
        <strain evidence="15">171206Taipei</strain>
    </source>
</reference>
<comment type="pathway">
    <text evidence="3">Secondary metabolite biosynthesis; terpenoid biosynthesis.</text>
</comment>
<dbReference type="GeneID" id="59340633"/>
<accession>A0A8H6WES4</accession>
<keyword evidence="12" id="KW-0472">Membrane</keyword>
<evidence type="ECO:0000256" key="5">
    <source>
        <dbReference type="ARBA" id="ARBA00022617"/>
    </source>
</evidence>
<dbReference type="AlphaFoldDB" id="A0A8H6WES4"/>
<dbReference type="InterPro" id="IPR017972">
    <property type="entry name" value="Cyt_P450_CS"/>
</dbReference>
<comment type="caution">
    <text evidence="15">The sequence shown here is derived from an EMBL/GenBank/DDBJ whole genome shotgun (WGS) entry which is preliminary data.</text>
</comment>
<comment type="cofactor">
    <cofactor evidence="1 13">
        <name>heme</name>
        <dbReference type="ChEBI" id="CHEBI:30413"/>
    </cofactor>
</comment>
<comment type="subcellular location">
    <subcellularLocation>
        <location evidence="2">Membrane</location>
    </subcellularLocation>
</comment>
<dbReference type="InterPro" id="IPR001128">
    <property type="entry name" value="Cyt_P450"/>
</dbReference>
<sequence>MDAVVDRLMNGAISGNDMENEQPGSALATLLSTKELSDEQIRVHAKSLLLLGFATTASGIKVCVGLEMIHYVELIQPLQWALVELAMRPQAQDRLRKELMTFATTDPSYEDLTSLALPYLDAVVREALRLHPILGDSPRIALEDDILPLASPIRTASGDLIDSLPIRKGTSVTVSLYYTNKAKSIWGNDAAEFKPERWLDGGHIPDTATQYPGFHHTMVFSDGPRACLGKGFALAEIKIVLSLLVRKFIFSPRDGKHTQYEKAMFGPHPKVAGEPGGRLPIRVTRVEA</sequence>
<dbReference type="Gene3D" id="1.10.630.10">
    <property type="entry name" value="Cytochrome P450"/>
    <property type="match status" value="1"/>
</dbReference>
<evidence type="ECO:0000256" key="3">
    <source>
        <dbReference type="ARBA" id="ARBA00004721"/>
    </source>
</evidence>
<evidence type="ECO:0000256" key="4">
    <source>
        <dbReference type="ARBA" id="ARBA00010617"/>
    </source>
</evidence>
<dbReference type="InterPro" id="IPR002403">
    <property type="entry name" value="Cyt_P450_E_grp-IV"/>
</dbReference>
<keyword evidence="7 13" id="KW-0479">Metal-binding</keyword>
<keyword evidence="6" id="KW-0812">Transmembrane</keyword>
<evidence type="ECO:0000256" key="8">
    <source>
        <dbReference type="ARBA" id="ARBA00022989"/>
    </source>
</evidence>
<evidence type="ECO:0000256" key="13">
    <source>
        <dbReference type="PIRSR" id="PIRSR602403-1"/>
    </source>
</evidence>
<dbReference type="SUPFAM" id="SSF48264">
    <property type="entry name" value="Cytochrome P450"/>
    <property type="match status" value="1"/>
</dbReference>
<dbReference type="GO" id="GO:0020037">
    <property type="term" value="F:heme binding"/>
    <property type="evidence" value="ECO:0007669"/>
    <property type="project" value="InterPro"/>
</dbReference>
<evidence type="ECO:0000256" key="2">
    <source>
        <dbReference type="ARBA" id="ARBA00004370"/>
    </source>
</evidence>
<keyword evidence="9 14" id="KW-0560">Oxidoreductase</keyword>
<proteinExistence type="inferred from homology"/>
<dbReference type="PRINTS" id="PR00385">
    <property type="entry name" value="P450"/>
</dbReference>
<dbReference type="OrthoDB" id="1470350at2759"/>
<keyword evidence="11 14" id="KW-0503">Monooxygenase</keyword>
<dbReference type="RefSeq" id="XP_037226027.1">
    <property type="nucleotide sequence ID" value="XM_037358117.1"/>
</dbReference>
<dbReference type="PROSITE" id="PS00086">
    <property type="entry name" value="CYTOCHROME_P450"/>
    <property type="match status" value="1"/>
</dbReference>
<protein>
    <submittedName>
        <fullName evidence="15">Cytochrome P450</fullName>
    </submittedName>
</protein>
<keyword evidence="5 13" id="KW-0349">Heme</keyword>
<name>A0A8H6WES4_9AGAR</name>
<feature type="binding site" description="axial binding residue" evidence="13">
    <location>
        <position position="227"/>
    </location>
    <ligand>
        <name>heme</name>
        <dbReference type="ChEBI" id="CHEBI:30413"/>
    </ligand>
    <ligandPart>
        <name>Fe</name>
        <dbReference type="ChEBI" id="CHEBI:18248"/>
    </ligandPart>
</feature>
<dbReference type="PANTHER" id="PTHR24305">
    <property type="entry name" value="CYTOCHROME P450"/>
    <property type="match status" value="1"/>
</dbReference>
<evidence type="ECO:0000256" key="11">
    <source>
        <dbReference type="ARBA" id="ARBA00023033"/>
    </source>
</evidence>
<organism evidence="15 16">
    <name type="scientific">Mycena indigotica</name>
    <dbReference type="NCBI Taxonomy" id="2126181"/>
    <lineage>
        <taxon>Eukaryota</taxon>
        <taxon>Fungi</taxon>
        <taxon>Dikarya</taxon>
        <taxon>Basidiomycota</taxon>
        <taxon>Agaricomycotina</taxon>
        <taxon>Agaricomycetes</taxon>
        <taxon>Agaricomycetidae</taxon>
        <taxon>Agaricales</taxon>
        <taxon>Marasmiineae</taxon>
        <taxon>Mycenaceae</taxon>
        <taxon>Mycena</taxon>
    </lineage>
</organism>
<dbReference type="InterPro" id="IPR036396">
    <property type="entry name" value="Cyt_P450_sf"/>
</dbReference>
<dbReference type="GO" id="GO:0016020">
    <property type="term" value="C:membrane"/>
    <property type="evidence" value="ECO:0007669"/>
    <property type="project" value="UniProtKB-SubCell"/>
</dbReference>
<dbReference type="Pfam" id="PF00067">
    <property type="entry name" value="p450"/>
    <property type="match status" value="1"/>
</dbReference>
<evidence type="ECO:0000256" key="14">
    <source>
        <dbReference type="RuleBase" id="RU000461"/>
    </source>
</evidence>
<dbReference type="Proteomes" id="UP000636479">
    <property type="component" value="Unassembled WGS sequence"/>
</dbReference>
<dbReference type="InterPro" id="IPR050121">
    <property type="entry name" value="Cytochrome_P450_monoxygenase"/>
</dbReference>
<evidence type="ECO:0000256" key="1">
    <source>
        <dbReference type="ARBA" id="ARBA00001971"/>
    </source>
</evidence>
<evidence type="ECO:0000256" key="10">
    <source>
        <dbReference type="ARBA" id="ARBA00023004"/>
    </source>
</evidence>
<evidence type="ECO:0000256" key="12">
    <source>
        <dbReference type="ARBA" id="ARBA00023136"/>
    </source>
</evidence>
<keyword evidence="8" id="KW-1133">Transmembrane helix</keyword>
<evidence type="ECO:0000256" key="9">
    <source>
        <dbReference type="ARBA" id="ARBA00023002"/>
    </source>
</evidence>
<evidence type="ECO:0000256" key="6">
    <source>
        <dbReference type="ARBA" id="ARBA00022692"/>
    </source>
</evidence>
<dbReference type="GO" id="GO:0004497">
    <property type="term" value="F:monooxygenase activity"/>
    <property type="evidence" value="ECO:0007669"/>
    <property type="project" value="UniProtKB-KW"/>
</dbReference>
<dbReference type="GO" id="GO:0005506">
    <property type="term" value="F:iron ion binding"/>
    <property type="evidence" value="ECO:0007669"/>
    <property type="project" value="InterPro"/>
</dbReference>
<keyword evidence="16" id="KW-1185">Reference proteome</keyword>
<keyword evidence="10 13" id="KW-0408">Iron</keyword>
<evidence type="ECO:0000313" key="15">
    <source>
        <dbReference type="EMBL" id="KAF7316004.1"/>
    </source>
</evidence>
<dbReference type="PANTHER" id="PTHR24305:SF166">
    <property type="entry name" value="CYTOCHROME P450 12A4, MITOCHONDRIAL-RELATED"/>
    <property type="match status" value="1"/>
</dbReference>